<keyword evidence="10 12" id="KW-0472">Membrane</keyword>
<keyword evidence="8 12" id="KW-1133">Transmembrane helix</keyword>
<dbReference type="PANTHER" id="PTHR45436">
    <property type="entry name" value="SENSOR HISTIDINE KINASE YKOH"/>
    <property type="match status" value="1"/>
</dbReference>
<dbReference type="EC" id="2.7.13.3" evidence="3"/>
<feature type="region of interest" description="Disordered" evidence="11">
    <location>
        <begin position="380"/>
        <end position="419"/>
    </location>
</feature>
<dbReference type="PANTHER" id="PTHR45436:SF5">
    <property type="entry name" value="SENSOR HISTIDINE KINASE TRCS"/>
    <property type="match status" value="1"/>
</dbReference>
<dbReference type="CDD" id="cd00075">
    <property type="entry name" value="HATPase"/>
    <property type="match status" value="1"/>
</dbReference>
<dbReference type="InterPro" id="IPR036097">
    <property type="entry name" value="HisK_dim/P_sf"/>
</dbReference>
<evidence type="ECO:0000256" key="7">
    <source>
        <dbReference type="ARBA" id="ARBA00022777"/>
    </source>
</evidence>
<evidence type="ECO:0000256" key="2">
    <source>
        <dbReference type="ARBA" id="ARBA00004236"/>
    </source>
</evidence>
<dbReference type="SUPFAM" id="SSF55874">
    <property type="entry name" value="ATPase domain of HSP90 chaperone/DNA topoisomerase II/histidine kinase"/>
    <property type="match status" value="1"/>
</dbReference>
<reference evidence="15 16" key="1">
    <citation type="submission" date="2019-09" db="EMBL/GenBank/DDBJ databases">
        <title>Actinomadura physcomitrii sp. nov., a novel actinomycete isolated from moss [Physcomitrium sphaericum (Ludw) Fuernr].</title>
        <authorList>
            <person name="Zhuang X."/>
            <person name="Liu C."/>
        </authorList>
    </citation>
    <scope>NUCLEOTIDE SEQUENCE [LARGE SCALE GENOMIC DNA]</scope>
    <source>
        <strain evidence="15 16">HMC1</strain>
    </source>
</reference>
<evidence type="ECO:0000256" key="4">
    <source>
        <dbReference type="ARBA" id="ARBA00022553"/>
    </source>
</evidence>
<dbReference type="InterPro" id="IPR003660">
    <property type="entry name" value="HAMP_dom"/>
</dbReference>
<name>A0A6H9Z7A5_9ACTN</name>
<accession>A0A6H9Z7A5</accession>
<dbReference type="Pfam" id="PF02518">
    <property type="entry name" value="HATPase_c"/>
    <property type="match status" value="1"/>
</dbReference>
<evidence type="ECO:0000256" key="8">
    <source>
        <dbReference type="ARBA" id="ARBA00022989"/>
    </source>
</evidence>
<protein>
    <recommendedName>
        <fullName evidence="3">histidine kinase</fullName>
        <ecNumber evidence="3">2.7.13.3</ecNumber>
    </recommendedName>
</protein>
<dbReference type="PROSITE" id="PS50109">
    <property type="entry name" value="HIS_KIN"/>
    <property type="match status" value="1"/>
</dbReference>
<dbReference type="Pfam" id="PF00672">
    <property type="entry name" value="HAMP"/>
    <property type="match status" value="1"/>
</dbReference>
<dbReference type="InterPro" id="IPR036890">
    <property type="entry name" value="HATPase_C_sf"/>
</dbReference>
<keyword evidence="6 12" id="KW-0812">Transmembrane</keyword>
<evidence type="ECO:0000256" key="10">
    <source>
        <dbReference type="ARBA" id="ARBA00023136"/>
    </source>
</evidence>
<organism evidence="15 16">
    <name type="scientific">Actinomadura rudentiformis</name>
    <dbReference type="NCBI Taxonomy" id="359158"/>
    <lineage>
        <taxon>Bacteria</taxon>
        <taxon>Bacillati</taxon>
        <taxon>Actinomycetota</taxon>
        <taxon>Actinomycetes</taxon>
        <taxon>Streptosporangiales</taxon>
        <taxon>Thermomonosporaceae</taxon>
        <taxon>Actinomadura</taxon>
    </lineage>
</organism>
<feature type="compositionally biased region" description="Low complexity" evidence="11">
    <location>
        <begin position="398"/>
        <end position="411"/>
    </location>
</feature>
<evidence type="ECO:0000259" key="13">
    <source>
        <dbReference type="PROSITE" id="PS50109"/>
    </source>
</evidence>
<keyword evidence="4" id="KW-0597">Phosphoprotein</keyword>
<dbReference type="OrthoDB" id="3224230at2"/>
<comment type="catalytic activity">
    <reaction evidence="1">
        <text>ATP + protein L-histidine = ADP + protein N-phospho-L-histidine.</text>
        <dbReference type="EC" id="2.7.13.3"/>
    </reaction>
</comment>
<feature type="domain" description="HAMP" evidence="14">
    <location>
        <begin position="105"/>
        <end position="158"/>
    </location>
</feature>
<dbReference type="InterPro" id="IPR003661">
    <property type="entry name" value="HisK_dim/P_dom"/>
</dbReference>
<dbReference type="SUPFAM" id="SSF47384">
    <property type="entry name" value="Homodimeric domain of signal transducing histidine kinase"/>
    <property type="match status" value="1"/>
</dbReference>
<dbReference type="InterPro" id="IPR005467">
    <property type="entry name" value="His_kinase_dom"/>
</dbReference>
<evidence type="ECO:0000256" key="3">
    <source>
        <dbReference type="ARBA" id="ARBA00012438"/>
    </source>
</evidence>
<evidence type="ECO:0000256" key="6">
    <source>
        <dbReference type="ARBA" id="ARBA00022692"/>
    </source>
</evidence>
<dbReference type="InterPro" id="IPR050428">
    <property type="entry name" value="TCS_sensor_his_kinase"/>
</dbReference>
<evidence type="ECO:0000259" key="14">
    <source>
        <dbReference type="PROSITE" id="PS50885"/>
    </source>
</evidence>
<dbReference type="SUPFAM" id="SSF158472">
    <property type="entry name" value="HAMP domain-like"/>
    <property type="match status" value="1"/>
</dbReference>
<dbReference type="Pfam" id="PF00512">
    <property type="entry name" value="HisKA"/>
    <property type="match status" value="1"/>
</dbReference>
<feature type="transmembrane region" description="Helical" evidence="12">
    <location>
        <begin position="81"/>
        <end position="104"/>
    </location>
</feature>
<sequence length="419" mass="45491">MPMRLRDPLRPSISPSLSLRTVRMRLTALYGALFMISGAVLLTITYLLQRRAKWVVIDTSGNAREIRELLKPMKEAQLRDLLIQSGIALAIMVVISIALGWLVAGRVLRPLRTMTATIQQISARNVHERLAVTGPRDEMKDLADTVDGLLGRLETALDAHKRFVANAAHELRTPLTLERALLEETLTDREATLESYRATSERLLAISKDQARLLEALLTLASSERGLDRQEPFDLSDLARQALDSSRLEADARGVRLYAQITPAPSAGDPALAGRLIANLIDNAVHHNVPGGHVEVATETRAGRAFVWVVNSGPVISPQQVGRLFEPFQRLGGRTARSDGHHGLGLSIVRAIATAHGADITAHARPGGGLSVEISFPAPVVPGHQYPRKPDNPRPRGPRTTPAAPATSSPGQRPASNHM</sequence>
<evidence type="ECO:0000313" key="15">
    <source>
        <dbReference type="EMBL" id="KAB2350868.1"/>
    </source>
</evidence>
<evidence type="ECO:0000256" key="11">
    <source>
        <dbReference type="SAM" id="MobiDB-lite"/>
    </source>
</evidence>
<dbReference type="CDD" id="cd00082">
    <property type="entry name" value="HisKA"/>
    <property type="match status" value="1"/>
</dbReference>
<evidence type="ECO:0000256" key="5">
    <source>
        <dbReference type="ARBA" id="ARBA00022679"/>
    </source>
</evidence>
<comment type="subcellular location">
    <subcellularLocation>
        <location evidence="2">Cell membrane</location>
    </subcellularLocation>
</comment>
<evidence type="ECO:0000256" key="9">
    <source>
        <dbReference type="ARBA" id="ARBA00023012"/>
    </source>
</evidence>
<dbReference type="Gene3D" id="3.30.565.10">
    <property type="entry name" value="Histidine kinase-like ATPase, C-terminal domain"/>
    <property type="match status" value="1"/>
</dbReference>
<dbReference type="GO" id="GO:0000155">
    <property type="term" value="F:phosphorelay sensor kinase activity"/>
    <property type="evidence" value="ECO:0007669"/>
    <property type="project" value="InterPro"/>
</dbReference>
<dbReference type="Gene3D" id="6.10.340.10">
    <property type="match status" value="1"/>
</dbReference>
<dbReference type="InterPro" id="IPR004358">
    <property type="entry name" value="Sig_transdc_His_kin-like_C"/>
</dbReference>
<feature type="transmembrane region" description="Helical" evidence="12">
    <location>
        <begin position="28"/>
        <end position="48"/>
    </location>
</feature>
<dbReference type="Gene3D" id="1.10.287.130">
    <property type="match status" value="1"/>
</dbReference>
<keyword evidence="9" id="KW-0902">Two-component regulatory system</keyword>
<dbReference type="AlphaFoldDB" id="A0A6H9Z7A5"/>
<dbReference type="CDD" id="cd06225">
    <property type="entry name" value="HAMP"/>
    <property type="match status" value="1"/>
</dbReference>
<dbReference type="PROSITE" id="PS50885">
    <property type="entry name" value="HAMP"/>
    <property type="match status" value="1"/>
</dbReference>
<gene>
    <name evidence="15" type="ORF">F8566_07865</name>
</gene>
<feature type="domain" description="Histidine kinase" evidence="13">
    <location>
        <begin position="166"/>
        <end position="380"/>
    </location>
</feature>
<comment type="caution">
    <text evidence="15">The sequence shown here is derived from an EMBL/GenBank/DDBJ whole genome shotgun (WGS) entry which is preliminary data.</text>
</comment>
<keyword evidence="16" id="KW-1185">Reference proteome</keyword>
<dbReference type="Proteomes" id="UP000468735">
    <property type="component" value="Unassembled WGS sequence"/>
</dbReference>
<dbReference type="PRINTS" id="PR00344">
    <property type="entry name" value="BCTRLSENSOR"/>
</dbReference>
<dbReference type="SMART" id="SM00387">
    <property type="entry name" value="HATPase_c"/>
    <property type="match status" value="1"/>
</dbReference>
<evidence type="ECO:0000256" key="1">
    <source>
        <dbReference type="ARBA" id="ARBA00000085"/>
    </source>
</evidence>
<keyword evidence="5" id="KW-0808">Transferase</keyword>
<evidence type="ECO:0000256" key="12">
    <source>
        <dbReference type="SAM" id="Phobius"/>
    </source>
</evidence>
<dbReference type="SMART" id="SM00304">
    <property type="entry name" value="HAMP"/>
    <property type="match status" value="1"/>
</dbReference>
<keyword evidence="7 15" id="KW-0418">Kinase</keyword>
<dbReference type="GO" id="GO:0005886">
    <property type="term" value="C:plasma membrane"/>
    <property type="evidence" value="ECO:0007669"/>
    <property type="project" value="UniProtKB-SubCell"/>
</dbReference>
<evidence type="ECO:0000313" key="16">
    <source>
        <dbReference type="Proteomes" id="UP000468735"/>
    </source>
</evidence>
<dbReference type="EMBL" id="WBMT01000003">
    <property type="protein sequence ID" value="KAB2350868.1"/>
    <property type="molecule type" value="Genomic_DNA"/>
</dbReference>
<dbReference type="SMART" id="SM00388">
    <property type="entry name" value="HisKA"/>
    <property type="match status" value="1"/>
</dbReference>
<dbReference type="InterPro" id="IPR003594">
    <property type="entry name" value="HATPase_dom"/>
</dbReference>
<proteinExistence type="predicted"/>